<comment type="caution">
    <text evidence="1">The sequence shown here is derived from an EMBL/GenBank/DDBJ whole genome shotgun (WGS) entry which is preliminary data.</text>
</comment>
<accession>A0A2K3MB88</accession>
<organism evidence="1 2">
    <name type="scientific">Trifolium pratense</name>
    <name type="common">Red clover</name>
    <dbReference type="NCBI Taxonomy" id="57577"/>
    <lineage>
        <taxon>Eukaryota</taxon>
        <taxon>Viridiplantae</taxon>
        <taxon>Streptophyta</taxon>
        <taxon>Embryophyta</taxon>
        <taxon>Tracheophyta</taxon>
        <taxon>Spermatophyta</taxon>
        <taxon>Magnoliopsida</taxon>
        <taxon>eudicotyledons</taxon>
        <taxon>Gunneridae</taxon>
        <taxon>Pentapetalae</taxon>
        <taxon>rosids</taxon>
        <taxon>fabids</taxon>
        <taxon>Fabales</taxon>
        <taxon>Fabaceae</taxon>
        <taxon>Papilionoideae</taxon>
        <taxon>50 kb inversion clade</taxon>
        <taxon>NPAAA clade</taxon>
        <taxon>Hologalegina</taxon>
        <taxon>IRL clade</taxon>
        <taxon>Trifolieae</taxon>
        <taxon>Trifolium</taxon>
    </lineage>
</organism>
<name>A0A2K3MB88_TRIPR</name>
<dbReference type="AlphaFoldDB" id="A0A2K3MB88"/>
<gene>
    <name evidence="1" type="ORF">L195_g044147</name>
</gene>
<protein>
    <submittedName>
        <fullName evidence="1">Uncharacterized protein</fullName>
    </submittedName>
</protein>
<dbReference type="EMBL" id="ASHM01055460">
    <property type="protein sequence ID" value="PNX88047.1"/>
    <property type="molecule type" value="Genomic_DNA"/>
</dbReference>
<reference evidence="1 2" key="1">
    <citation type="journal article" date="2014" name="Am. J. Bot.">
        <title>Genome assembly and annotation for red clover (Trifolium pratense; Fabaceae).</title>
        <authorList>
            <person name="Istvanek J."/>
            <person name="Jaros M."/>
            <person name="Krenek A."/>
            <person name="Repkova J."/>
        </authorList>
    </citation>
    <scope>NUCLEOTIDE SEQUENCE [LARGE SCALE GENOMIC DNA]</scope>
    <source>
        <strain evidence="2">cv. Tatra</strain>
        <tissue evidence="1">Young leaves</tissue>
    </source>
</reference>
<reference evidence="1 2" key="2">
    <citation type="journal article" date="2017" name="Front. Plant Sci.">
        <title>Gene Classification and Mining of Molecular Markers Useful in Red Clover (Trifolium pratense) Breeding.</title>
        <authorList>
            <person name="Istvanek J."/>
            <person name="Dluhosova J."/>
            <person name="Dluhos P."/>
            <person name="Patkova L."/>
            <person name="Nedelnik J."/>
            <person name="Repkova J."/>
        </authorList>
    </citation>
    <scope>NUCLEOTIDE SEQUENCE [LARGE SCALE GENOMIC DNA]</scope>
    <source>
        <strain evidence="2">cv. Tatra</strain>
        <tissue evidence="1">Young leaves</tissue>
    </source>
</reference>
<proteinExistence type="predicted"/>
<evidence type="ECO:0000313" key="2">
    <source>
        <dbReference type="Proteomes" id="UP000236291"/>
    </source>
</evidence>
<dbReference type="Proteomes" id="UP000236291">
    <property type="component" value="Unassembled WGS sequence"/>
</dbReference>
<sequence>SSALDHQRESVYMGKQSECVSSTERDVTAFNACRMDVEVSVELSKGIYYAKCVSVGSTSPVGEKKDGLGANKNYKGLLEENIGCCYSEFGTQLDDVIGLPKRRSQCGMVEQATMSIGINHDDWIIIRVVISELKGVVRQEILSLVMLDDSYTNGVYLKS</sequence>
<feature type="non-terminal residue" evidence="1">
    <location>
        <position position="1"/>
    </location>
</feature>
<evidence type="ECO:0000313" key="1">
    <source>
        <dbReference type="EMBL" id="PNX88047.1"/>
    </source>
</evidence>